<gene>
    <name evidence="1" type="ORF">Poly59_02430</name>
</gene>
<proteinExistence type="predicted"/>
<reference evidence="1 2" key="1">
    <citation type="submission" date="2019-02" db="EMBL/GenBank/DDBJ databases">
        <title>Deep-cultivation of Planctomycetes and their phenomic and genomic characterization uncovers novel biology.</title>
        <authorList>
            <person name="Wiegand S."/>
            <person name="Jogler M."/>
            <person name="Boedeker C."/>
            <person name="Pinto D."/>
            <person name="Vollmers J."/>
            <person name="Rivas-Marin E."/>
            <person name="Kohn T."/>
            <person name="Peeters S.H."/>
            <person name="Heuer A."/>
            <person name="Rast P."/>
            <person name="Oberbeckmann S."/>
            <person name="Bunk B."/>
            <person name="Jeske O."/>
            <person name="Meyerdierks A."/>
            <person name="Storesund J.E."/>
            <person name="Kallscheuer N."/>
            <person name="Luecker S."/>
            <person name="Lage O.M."/>
            <person name="Pohl T."/>
            <person name="Merkel B.J."/>
            <person name="Hornburger P."/>
            <person name="Mueller R.-W."/>
            <person name="Bruemmer F."/>
            <person name="Labrenz M."/>
            <person name="Spormann A.M."/>
            <person name="Op Den Camp H."/>
            <person name="Overmann J."/>
            <person name="Amann R."/>
            <person name="Jetten M.S.M."/>
            <person name="Mascher T."/>
            <person name="Medema M.H."/>
            <person name="Devos D.P."/>
            <person name="Kaster A.-K."/>
            <person name="Ovreas L."/>
            <person name="Rohde M."/>
            <person name="Galperin M.Y."/>
            <person name="Jogler C."/>
        </authorList>
    </citation>
    <scope>NUCLEOTIDE SEQUENCE [LARGE SCALE GENOMIC DNA]</scope>
    <source>
        <strain evidence="1 2">Poly59</strain>
    </source>
</reference>
<protein>
    <submittedName>
        <fullName evidence="1">Uncharacterized protein</fullName>
    </submittedName>
</protein>
<accession>A0A5C6FB09</accession>
<dbReference type="EMBL" id="SJPX01000001">
    <property type="protein sequence ID" value="TWU57336.1"/>
    <property type="molecule type" value="Genomic_DNA"/>
</dbReference>
<evidence type="ECO:0000313" key="2">
    <source>
        <dbReference type="Proteomes" id="UP000317977"/>
    </source>
</evidence>
<keyword evidence="2" id="KW-1185">Reference proteome</keyword>
<evidence type="ECO:0000313" key="1">
    <source>
        <dbReference type="EMBL" id="TWU57336.1"/>
    </source>
</evidence>
<dbReference type="Proteomes" id="UP000317977">
    <property type="component" value="Unassembled WGS sequence"/>
</dbReference>
<sequence>MLRVQSNAQIDDHSVLQVTLESRSDSHSKALNAGQPYPVDGVNIRRIKNVAKSFGLCGDRRKS</sequence>
<name>A0A5C6FB09_9BACT</name>
<dbReference type="AlphaFoldDB" id="A0A5C6FB09"/>
<comment type="caution">
    <text evidence="1">The sequence shown here is derived from an EMBL/GenBank/DDBJ whole genome shotgun (WGS) entry which is preliminary data.</text>
</comment>
<organism evidence="1 2">
    <name type="scientific">Rubripirellula reticaptiva</name>
    <dbReference type="NCBI Taxonomy" id="2528013"/>
    <lineage>
        <taxon>Bacteria</taxon>
        <taxon>Pseudomonadati</taxon>
        <taxon>Planctomycetota</taxon>
        <taxon>Planctomycetia</taxon>
        <taxon>Pirellulales</taxon>
        <taxon>Pirellulaceae</taxon>
        <taxon>Rubripirellula</taxon>
    </lineage>
</organism>